<dbReference type="CDD" id="cd00006">
    <property type="entry name" value="PTS_IIA_man"/>
    <property type="match status" value="1"/>
</dbReference>
<proteinExistence type="predicted"/>
<dbReference type="GeneID" id="93713133"/>
<accession>A0A1I6BZ87</accession>
<organism evidence="10 11">
    <name type="scientific">Priestia endophytica DSM 13796</name>
    <dbReference type="NCBI Taxonomy" id="1121089"/>
    <lineage>
        <taxon>Bacteria</taxon>
        <taxon>Bacillati</taxon>
        <taxon>Bacillota</taxon>
        <taxon>Bacilli</taxon>
        <taxon>Bacillales</taxon>
        <taxon>Bacillaceae</taxon>
        <taxon>Priestia</taxon>
    </lineage>
</organism>
<dbReference type="NCBIfam" id="TIGR00824">
    <property type="entry name" value="EIIA-man"/>
    <property type="match status" value="1"/>
</dbReference>
<dbReference type="EMBL" id="FOXX01000018">
    <property type="protein sequence ID" value="SFQ86207.1"/>
    <property type="molecule type" value="Genomic_DNA"/>
</dbReference>
<comment type="subcellular location">
    <subcellularLocation>
        <location evidence="1">Cytoplasm</location>
    </subcellularLocation>
</comment>
<dbReference type="SUPFAM" id="SSF53062">
    <property type="entry name" value="PTS system fructose IIA component-like"/>
    <property type="match status" value="1"/>
</dbReference>
<dbReference type="InterPro" id="IPR013789">
    <property type="entry name" value="PTS_EIIA_man"/>
</dbReference>
<dbReference type="InterPro" id="IPR004701">
    <property type="entry name" value="PTS_EIIA_man-typ"/>
</dbReference>
<dbReference type="PANTHER" id="PTHR33799:SF1">
    <property type="entry name" value="PTS SYSTEM MANNOSE-SPECIFIC EIIAB COMPONENT-RELATED"/>
    <property type="match status" value="1"/>
</dbReference>
<keyword evidence="11" id="KW-1185">Reference proteome</keyword>
<keyword evidence="6" id="KW-0808">Transferase</keyword>
<evidence type="ECO:0000256" key="3">
    <source>
        <dbReference type="ARBA" id="ARBA00022490"/>
    </source>
</evidence>
<keyword evidence="4" id="KW-0597">Phosphoprotein</keyword>
<evidence type="ECO:0000259" key="9">
    <source>
        <dbReference type="PROSITE" id="PS51096"/>
    </source>
</evidence>
<sequence length="146" mass="16167">MISVIISGHGDFATALEGSSRMIFGEKDNLIAVPFLKGEGTQTLQEKYKEVLGEIPLENEVLFLVDIFGGTPYNAATPYILKNKTADMVSGVNLPMLLEVLAMREHVTLKEMLGRLKQVNEESFQVCSEHLEKIQQTNQIGEDGLL</sequence>
<keyword evidence="8" id="KW-0418">Kinase</keyword>
<dbReference type="Gene3D" id="3.40.50.510">
    <property type="entry name" value="Phosphotransferase system, mannose-type IIA component"/>
    <property type="match status" value="1"/>
</dbReference>
<gene>
    <name evidence="10" type="ORF">SAMN02745910_04602</name>
</gene>
<evidence type="ECO:0000256" key="6">
    <source>
        <dbReference type="ARBA" id="ARBA00022679"/>
    </source>
</evidence>
<evidence type="ECO:0000256" key="7">
    <source>
        <dbReference type="ARBA" id="ARBA00022683"/>
    </source>
</evidence>
<reference evidence="10 11" key="1">
    <citation type="submission" date="2016-10" db="EMBL/GenBank/DDBJ databases">
        <authorList>
            <person name="Varghese N."/>
            <person name="Submissions S."/>
        </authorList>
    </citation>
    <scope>NUCLEOTIDE SEQUENCE [LARGE SCALE GENOMIC DNA]</scope>
    <source>
        <strain evidence="10 11">DSM 13796</strain>
    </source>
</reference>
<dbReference type="InterPro" id="IPR033887">
    <property type="entry name" value="PTS_IIA_man"/>
</dbReference>
<evidence type="ECO:0000256" key="1">
    <source>
        <dbReference type="ARBA" id="ARBA00004496"/>
    </source>
</evidence>
<evidence type="ECO:0000313" key="11">
    <source>
        <dbReference type="Proteomes" id="UP000182762"/>
    </source>
</evidence>
<evidence type="ECO:0000256" key="2">
    <source>
        <dbReference type="ARBA" id="ARBA00022448"/>
    </source>
</evidence>
<feature type="domain" description="PTS EIIA type-4" evidence="9">
    <location>
        <begin position="1"/>
        <end position="124"/>
    </location>
</feature>
<dbReference type="PROSITE" id="PS51096">
    <property type="entry name" value="PTS_EIIA_TYPE_4"/>
    <property type="match status" value="1"/>
</dbReference>
<evidence type="ECO:0000256" key="8">
    <source>
        <dbReference type="ARBA" id="ARBA00022777"/>
    </source>
</evidence>
<dbReference type="RefSeq" id="WP_061804968.1">
    <property type="nucleotide sequence ID" value="NZ_FOXX01000018.1"/>
</dbReference>
<dbReference type="Pfam" id="PF03610">
    <property type="entry name" value="EIIA-man"/>
    <property type="match status" value="1"/>
</dbReference>
<evidence type="ECO:0000256" key="5">
    <source>
        <dbReference type="ARBA" id="ARBA00022597"/>
    </source>
</evidence>
<keyword evidence="3" id="KW-0963">Cytoplasm</keyword>
<dbReference type="PANTHER" id="PTHR33799">
    <property type="entry name" value="PTS PERMEASE-RELATED-RELATED"/>
    <property type="match status" value="1"/>
</dbReference>
<keyword evidence="5" id="KW-0762">Sugar transport</keyword>
<name>A0A1I6BZ87_9BACI</name>
<dbReference type="InterPro" id="IPR051471">
    <property type="entry name" value="Bacterial_PTS_sugar_comp"/>
</dbReference>
<comment type="caution">
    <text evidence="10">The sequence shown here is derived from an EMBL/GenBank/DDBJ whole genome shotgun (WGS) entry which is preliminary data.</text>
</comment>
<protein>
    <submittedName>
        <fullName evidence="10">PTS system, fructose-specific IIA component</fullName>
    </submittedName>
</protein>
<keyword evidence="7" id="KW-0598">Phosphotransferase system</keyword>
<evidence type="ECO:0000256" key="4">
    <source>
        <dbReference type="ARBA" id="ARBA00022553"/>
    </source>
</evidence>
<dbReference type="Proteomes" id="UP000182762">
    <property type="component" value="Unassembled WGS sequence"/>
</dbReference>
<keyword evidence="2" id="KW-0813">Transport</keyword>
<dbReference type="InterPro" id="IPR036662">
    <property type="entry name" value="PTS_EIIA_man-typ_sf"/>
</dbReference>
<evidence type="ECO:0000313" key="10">
    <source>
        <dbReference type="EMBL" id="SFQ86207.1"/>
    </source>
</evidence>